<name>A0A7J6UZN4_THATH</name>
<dbReference type="EMBL" id="JABWDY010040730">
    <property type="protein sequence ID" value="KAF5177921.1"/>
    <property type="molecule type" value="Genomic_DNA"/>
</dbReference>
<accession>A0A7J6UZN4</accession>
<proteinExistence type="predicted"/>
<dbReference type="AlphaFoldDB" id="A0A7J6UZN4"/>
<feature type="transmembrane region" description="Helical" evidence="1">
    <location>
        <begin position="178"/>
        <end position="198"/>
    </location>
</feature>
<feature type="transmembrane region" description="Helical" evidence="1">
    <location>
        <begin position="210"/>
        <end position="240"/>
    </location>
</feature>
<gene>
    <name evidence="2" type="ORF">FRX31_032492</name>
</gene>
<evidence type="ECO:0000313" key="3">
    <source>
        <dbReference type="Proteomes" id="UP000554482"/>
    </source>
</evidence>
<keyword evidence="1" id="KW-1133">Transmembrane helix</keyword>
<evidence type="ECO:0000256" key="1">
    <source>
        <dbReference type="SAM" id="Phobius"/>
    </source>
</evidence>
<protein>
    <submittedName>
        <fullName evidence="2">Coiled-coil protein</fullName>
    </submittedName>
</protein>
<keyword evidence="1" id="KW-0812">Transmembrane</keyword>
<keyword evidence="1" id="KW-0472">Membrane</keyword>
<keyword evidence="3" id="KW-1185">Reference proteome</keyword>
<organism evidence="2 3">
    <name type="scientific">Thalictrum thalictroides</name>
    <name type="common">Rue-anemone</name>
    <name type="synonym">Anemone thalictroides</name>
    <dbReference type="NCBI Taxonomy" id="46969"/>
    <lineage>
        <taxon>Eukaryota</taxon>
        <taxon>Viridiplantae</taxon>
        <taxon>Streptophyta</taxon>
        <taxon>Embryophyta</taxon>
        <taxon>Tracheophyta</taxon>
        <taxon>Spermatophyta</taxon>
        <taxon>Magnoliopsida</taxon>
        <taxon>Ranunculales</taxon>
        <taxon>Ranunculaceae</taxon>
        <taxon>Thalictroideae</taxon>
        <taxon>Thalictrum</taxon>
    </lineage>
</organism>
<evidence type="ECO:0000313" key="2">
    <source>
        <dbReference type="EMBL" id="KAF5177921.1"/>
    </source>
</evidence>
<reference evidence="2 3" key="1">
    <citation type="submission" date="2020-06" db="EMBL/GenBank/DDBJ databases">
        <title>Transcriptomic and genomic resources for Thalictrum thalictroides and T. hernandezii: Facilitating candidate gene discovery in an emerging model plant lineage.</title>
        <authorList>
            <person name="Arias T."/>
            <person name="Riano-Pachon D.M."/>
            <person name="Di Stilio V.S."/>
        </authorList>
    </citation>
    <scope>NUCLEOTIDE SEQUENCE [LARGE SCALE GENOMIC DNA]</scope>
    <source>
        <strain evidence="3">cv. WT478/WT964</strain>
        <tissue evidence="2">Leaves</tissue>
    </source>
</reference>
<comment type="caution">
    <text evidence="2">The sequence shown here is derived from an EMBL/GenBank/DDBJ whole genome shotgun (WGS) entry which is preliminary data.</text>
</comment>
<dbReference type="OrthoDB" id="1937632at2759"/>
<dbReference type="Proteomes" id="UP000554482">
    <property type="component" value="Unassembled WGS sequence"/>
</dbReference>
<feature type="transmembrane region" description="Helical" evidence="1">
    <location>
        <begin position="155"/>
        <end position="172"/>
    </location>
</feature>
<sequence length="251" mass="28232">MLFGGEFTLLSEEVFKLVILRGGVRILILLNVVTTIYMLQDLKDENIRLIEIQRNTFKAKFDGRCKTVSYSDKQDTFVTEYDTPSLKPECIGNEEIIKEVLVHREAWEDENDRKLYPRGLLKIGSDDCQLMYPCSTGQVVDDALTQHRKLAFSQSIFSAVLSLLVGVIMWKAKDPCMPLVMALFIVVGISFKSVVQFFSSVKNRLASDAVALLGFNSFILGLLMYPTLPLVANVLVPLVLNLADKMLSWLG</sequence>
<dbReference type="PANTHER" id="PTHR36073:SF1">
    <property type="entry name" value="OS01G0962100 PROTEIN"/>
    <property type="match status" value="1"/>
</dbReference>
<feature type="transmembrane region" description="Helical" evidence="1">
    <location>
        <begin position="18"/>
        <end position="39"/>
    </location>
</feature>
<dbReference type="PANTHER" id="PTHR36073">
    <property type="match status" value="1"/>
</dbReference>